<accession>A0ABQ0MMD6</accession>
<evidence type="ECO:0000256" key="3">
    <source>
        <dbReference type="ARBA" id="ARBA00022448"/>
    </source>
</evidence>
<evidence type="ECO:0000256" key="2">
    <source>
        <dbReference type="ARBA" id="ARBA00009477"/>
    </source>
</evidence>
<protein>
    <submittedName>
        <fullName evidence="11">RND transporter</fullName>
    </submittedName>
</protein>
<dbReference type="Gene3D" id="2.40.30.170">
    <property type="match status" value="1"/>
</dbReference>
<dbReference type="InterPro" id="IPR006143">
    <property type="entry name" value="RND_pump_MFP"/>
</dbReference>
<dbReference type="Pfam" id="PF25876">
    <property type="entry name" value="HH_MFP_RND"/>
    <property type="match status" value="1"/>
</dbReference>
<evidence type="ECO:0000259" key="10">
    <source>
        <dbReference type="Pfam" id="PF25967"/>
    </source>
</evidence>
<evidence type="ECO:0000313" key="11">
    <source>
        <dbReference type="EMBL" id="GAW68243.1"/>
    </source>
</evidence>
<dbReference type="InterPro" id="IPR058625">
    <property type="entry name" value="MdtA-like_BSH"/>
</dbReference>
<evidence type="ECO:0000256" key="1">
    <source>
        <dbReference type="ARBA" id="ARBA00004236"/>
    </source>
</evidence>
<keyword evidence="6" id="KW-0472">Membrane</keyword>
<keyword evidence="4" id="KW-1003">Cell membrane</keyword>
<evidence type="ECO:0000256" key="5">
    <source>
        <dbReference type="ARBA" id="ARBA00022519"/>
    </source>
</evidence>
<dbReference type="Gene3D" id="2.40.50.100">
    <property type="match status" value="1"/>
</dbReference>
<dbReference type="EMBL" id="BDQG01000001">
    <property type="protein sequence ID" value="GAW68243.1"/>
    <property type="molecule type" value="Genomic_DNA"/>
</dbReference>
<organism evidence="11 12">
    <name type="scientific">Geoanaerobacter pelophilus</name>
    <dbReference type="NCBI Taxonomy" id="60036"/>
    <lineage>
        <taxon>Bacteria</taxon>
        <taxon>Pseudomonadati</taxon>
        <taxon>Thermodesulfobacteriota</taxon>
        <taxon>Desulfuromonadia</taxon>
        <taxon>Geobacterales</taxon>
        <taxon>Geobacteraceae</taxon>
        <taxon>Geoanaerobacter</taxon>
    </lineage>
</organism>
<gene>
    <name evidence="11" type="ORF">GPEL0_01r4493</name>
</gene>
<dbReference type="PROSITE" id="PS51257">
    <property type="entry name" value="PROKAR_LIPOPROTEIN"/>
    <property type="match status" value="1"/>
</dbReference>
<dbReference type="SUPFAM" id="SSF111369">
    <property type="entry name" value="HlyD-like secretion proteins"/>
    <property type="match status" value="1"/>
</dbReference>
<keyword evidence="5" id="KW-0997">Cell inner membrane</keyword>
<feature type="domain" description="Multidrug resistance protein MdtA-like beta-barrel" evidence="9">
    <location>
        <begin position="210"/>
        <end position="292"/>
    </location>
</feature>
<keyword evidence="12" id="KW-1185">Reference proteome</keyword>
<evidence type="ECO:0000256" key="6">
    <source>
        <dbReference type="ARBA" id="ARBA00023136"/>
    </source>
</evidence>
<feature type="domain" description="Multidrug resistance protein MdtA-like alpha-helical hairpin" evidence="7">
    <location>
        <begin position="105"/>
        <end position="173"/>
    </location>
</feature>
<feature type="domain" description="Multidrug resistance protein MdtA-like C-terminal permuted SH3" evidence="10">
    <location>
        <begin position="296"/>
        <end position="354"/>
    </location>
</feature>
<evidence type="ECO:0000313" key="12">
    <source>
        <dbReference type="Proteomes" id="UP000194153"/>
    </source>
</evidence>
<dbReference type="InterPro" id="IPR058626">
    <property type="entry name" value="MdtA-like_b-barrel"/>
</dbReference>
<dbReference type="Pfam" id="PF25967">
    <property type="entry name" value="RND-MFP_C"/>
    <property type="match status" value="1"/>
</dbReference>
<dbReference type="InterPro" id="IPR058627">
    <property type="entry name" value="MdtA-like_C"/>
</dbReference>
<sequence>MFPATSRRFVQAVGLVTVLLSLSACSTKKEKPKAKPAVPVAIATAARKDVPVQLKAIGNIEPFNSVAIKSQVNGQIAKVHFKDGSDVQKGALLVTLQPESFQAALNQSEAALARDLAQARFAREQAERYRQLVAEGIVTKDQYDQLRTNAESAAAAVAADRAAIANARIQLNYCYIRSPISGRTGNLSLQLGNLVKANDLTLVTVNQISPIYATFSIPERSLPEVKKAMAERALKIEAIVPNDPNGKETGTISFLDNAVNAATGTIRLKGVFANADRKLWPGQFVDVVMTLGLRRDAVVVPTQAVQVGQQGQYVYVVKPDKTAEMRPVTVAAEQGGESIIEKGVAPGETVVVSGQLRLTPGAKVELPSSQKVTEKRP</sequence>
<evidence type="ECO:0000259" key="7">
    <source>
        <dbReference type="Pfam" id="PF25876"/>
    </source>
</evidence>
<dbReference type="PANTHER" id="PTHR30469:SF36">
    <property type="entry name" value="BLL3903 PROTEIN"/>
    <property type="match status" value="1"/>
</dbReference>
<reference evidence="12" key="1">
    <citation type="submission" date="2017-05" db="EMBL/GenBank/DDBJ databases">
        <title>Draft genome sequence of Geobacter pelophilus, a iron(III)-reducing bacteria.</title>
        <authorList>
            <person name="Aoyagi T."/>
            <person name="Koike H."/>
            <person name="Morita T."/>
            <person name="Sato Y."/>
            <person name="Habe H."/>
            <person name="Hori T."/>
        </authorList>
    </citation>
    <scope>NUCLEOTIDE SEQUENCE [LARGE SCALE GENOMIC DNA]</scope>
    <source>
        <strain evidence="12">Drf2</strain>
    </source>
</reference>
<feature type="domain" description="Multidrug resistance protein MdtA-like barrel-sandwich hybrid" evidence="8">
    <location>
        <begin position="64"/>
        <end position="204"/>
    </location>
</feature>
<dbReference type="Gene3D" id="1.10.287.470">
    <property type="entry name" value="Helix hairpin bin"/>
    <property type="match status" value="1"/>
</dbReference>
<dbReference type="PANTHER" id="PTHR30469">
    <property type="entry name" value="MULTIDRUG RESISTANCE PROTEIN MDTA"/>
    <property type="match status" value="1"/>
</dbReference>
<dbReference type="Pfam" id="PF25944">
    <property type="entry name" value="Beta-barrel_RND"/>
    <property type="match status" value="1"/>
</dbReference>
<comment type="similarity">
    <text evidence="2">Belongs to the membrane fusion protein (MFP) (TC 8.A.1) family.</text>
</comment>
<dbReference type="RefSeq" id="WP_085814403.1">
    <property type="nucleotide sequence ID" value="NZ_BDQG01000001.1"/>
</dbReference>
<comment type="subcellular location">
    <subcellularLocation>
        <location evidence="1">Cell membrane</location>
    </subcellularLocation>
</comment>
<dbReference type="Gene3D" id="2.40.420.20">
    <property type="match status" value="1"/>
</dbReference>
<dbReference type="NCBIfam" id="TIGR01730">
    <property type="entry name" value="RND_mfp"/>
    <property type="match status" value="1"/>
</dbReference>
<dbReference type="Pfam" id="PF25917">
    <property type="entry name" value="BSH_RND"/>
    <property type="match status" value="1"/>
</dbReference>
<evidence type="ECO:0000259" key="8">
    <source>
        <dbReference type="Pfam" id="PF25917"/>
    </source>
</evidence>
<evidence type="ECO:0000256" key="4">
    <source>
        <dbReference type="ARBA" id="ARBA00022475"/>
    </source>
</evidence>
<dbReference type="InterPro" id="IPR058624">
    <property type="entry name" value="MdtA-like_HH"/>
</dbReference>
<dbReference type="Proteomes" id="UP000194153">
    <property type="component" value="Unassembled WGS sequence"/>
</dbReference>
<keyword evidence="3" id="KW-0813">Transport</keyword>
<comment type="caution">
    <text evidence="11">The sequence shown here is derived from an EMBL/GenBank/DDBJ whole genome shotgun (WGS) entry which is preliminary data.</text>
</comment>
<name>A0ABQ0MMD6_9BACT</name>
<evidence type="ECO:0000259" key="9">
    <source>
        <dbReference type="Pfam" id="PF25944"/>
    </source>
</evidence>
<proteinExistence type="inferred from homology"/>